<sequence length="211" mass="24208">MIYWFYNVTPPMLTYAALAWCPKVKQKTPTTTLNKTKRLACIGINGVMRFCPLNALEAVQNSLFMTTEKQAFRSATRLLNIDKLNPGNLRGLEVSKNFLDKLFVKIPSRPLPRHASIIRFTVTMLSCSHWNEPTFEPRPQENGTPMIKNWKIPKLGLGYMVRFFKRSKCCKPSIFHAETYAITGCASECLRRQCRKELMCVYFDSQAAIKA</sequence>
<name>A0A1B0G4E3_GLOMM</name>
<evidence type="ECO:0000313" key="2">
    <source>
        <dbReference type="Proteomes" id="UP000092444"/>
    </source>
</evidence>
<keyword evidence="2" id="KW-1185">Reference proteome</keyword>
<organism evidence="1 2">
    <name type="scientific">Glossina morsitans morsitans</name>
    <name type="common">Savannah tsetse fly</name>
    <dbReference type="NCBI Taxonomy" id="37546"/>
    <lineage>
        <taxon>Eukaryota</taxon>
        <taxon>Metazoa</taxon>
        <taxon>Ecdysozoa</taxon>
        <taxon>Arthropoda</taxon>
        <taxon>Hexapoda</taxon>
        <taxon>Insecta</taxon>
        <taxon>Pterygota</taxon>
        <taxon>Neoptera</taxon>
        <taxon>Endopterygota</taxon>
        <taxon>Diptera</taxon>
        <taxon>Brachycera</taxon>
        <taxon>Muscomorpha</taxon>
        <taxon>Hippoboscoidea</taxon>
        <taxon>Glossinidae</taxon>
        <taxon>Glossina</taxon>
    </lineage>
</organism>
<dbReference type="Proteomes" id="UP000092444">
    <property type="component" value="Unassembled WGS sequence"/>
</dbReference>
<dbReference type="EMBL" id="CCAG010017400">
    <property type="status" value="NOT_ANNOTATED_CDS"/>
    <property type="molecule type" value="Genomic_DNA"/>
</dbReference>
<dbReference type="AlphaFoldDB" id="A0A1B0G4E3"/>
<dbReference type="VEuPathDB" id="VectorBase:GMOY008190"/>
<reference evidence="1" key="1">
    <citation type="submission" date="2020-05" db="UniProtKB">
        <authorList>
            <consortium name="EnsemblMetazoa"/>
        </authorList>
    </citation>
    <scope>IDENTIFICATION</scope>
    <source>
        <strain evidence="1">Yale</strain>
    </source>
</reference>
<evidence type="ECO:0000313" key="1">
    <source>
        <dbReference type="EnsemblMetazoa" id="GMOY008190-PA"/>
    </source>
</evidence>
<protein>
    <submittedName>
        <fullName evidence="1">Uncharacterized protein</fullName>
    </submittedName>
</protein>
<dbReference type="EnsemblMetazoa" id="GMOY008190-RA">
    <property type="protein sequence ID" value="GMOY008190-PA"/>
    <property type="gene ID" value="GMOY008190"/>
</dbReference>
<proteinExistence type="predicted"/>
<accession>A0A1B0G4E3</accession>